<keyword evidence="2" id="KW-1185">Reference proteome</keyword>
<organism evidence="1 2">
    <name type="scientific">Batillaria attramentaria</name>
    <dbReference type="NCBI Taxonomy" id="370345"/>
    <lineage>
        <taxon>Eukaryota</taxon>
        <taxon>Metazoa</taxon>
        <taxon>Spiralia</taxon>
        <taxon>Lophotrochozoa</taxon>
        <taxon>Mollusca</taxon>
        <taxon>Gastropoda</taxon>
        <taxon>Caenogastropoda</taxon>
        <taxon>Sorbeoconcha</taxon>
        <taxon>Cerithioidea</taxon>
        <taxon>Batillariidae</taxon>
        <taxon>Batillaria</taxon>
    </lineage>
</organism>
<dbReference type="AlphaFoldDB" id="A0ABD0K8W0"/>
<dbReference type="Proteomes" id="UP001519460">
    <property type="component" value="Unassembled WGS sequence"/>
</dbReference>
<accession>A0ABD0K8W0</accession>
<comment type="caution">
    <text evidence="1">The sequence shown here is derived from an EMBL/GenBank/DDBJ whole genome shotgun (WGS) entry which is preliminary data.</text>
</comment>
<dbReference type="InterPro" id="IPR015915">
    <property type="entry name" value="Kelch-typ_b-propeller"/>
</dbReference>
<reference evidence="1 2" key="1">
    <citation type="journal article" date="2023" name="Sci. Data">
        <title>Genome assembly of the Korean intertidal mud-creeper Batillaria attramentaria.</title>
        <authorList>
            <person name="Patra A.K."/>
            <person name="Ho P.T."/>
            <person name="Jun S."/>
            <person name="Lee S.J."/>
            <person name="Kim Y."/>
            <person name="Won Y.J."/>
        </authorList>
    </citation>
    <scope>NUCLEOTIDE SEQUENCE [LARGE SCALE GENOMIC DNA]</scope>
    <source>
        <strain evidence="1">Wonlab-2016</strain>
    </source>
</reference>
<name>A0ABD0K8W0_9CAEN</name>
<evidence type="ECO:0000313" key="1">
    <source>
        <dbReference type="EMBL" id="KAK7483549.1"/>
    </source>
</evidence>
<evidence type="ECO:0000313" key="2">
    <source>
        <dbReference type="Proteomes" id="UP001519460"/>
    </source>
</evidence>
<protein>
    <submittedName>
        <fullName evidence="1">Uncharacterized protein</fullName>
    </submittedName>
</protein>
<proteinExistence type="predicted"/>
<sequence length="132" mass="15281">MIGQCLFPPAGNRAKVPYRGRTRSELDPSCFSNSMTSDVEQGQLEGGNHDCDGRQELFVGRNIWVIGGMSYSKGISTKMVCYYDIKRRRWRDAFPLPEGSFANLDCCLLQIPADNKDYCFMDRYLYDRWILW</sequence>
<dbReference type="SUPFAM" id="SSF117281">
    <property type="entry name" value="Kelch motif"/>
    <property type="match status" value="1"/>
</dbReference>
<gene>
    <name evidence="1" type="ORF">BaRGS_00025223</name>
</gene>
<dbReference type="EMBL" id="JACVVK020000225">
    <property type="protein sequence ID" value="KAK7483549.1"/>
    <property type="molecule type" value="Genomic_DNA"/>
</dbReference>